<evidence type="ECO:0000313" key="2">
    <source>
        <dbReference type="Proteomes" id="UP001057402"/>
    </source>
</evidence>
<organism evidence="1 2">
    <name type="scientific">Melastoma candidum</name>
    <dbReference type="NCBI Taxonomy" id="119954"/>
    <lineage>
        <taxon>Eukaryota</taxon>
        <taxon>Viridiplantae</taxon>
        <taxon>Streptophyta</taxon>
        <taxon>Embryophyta</taxon>
        <taxon>Tracheophyta</taxon>
        <taxon>Spermatophyta</taxon>
        <taxon>Magnoliopsida</taxon>
        <taxon>eudicotyledons</taxon>
        <taxon>Gunneridae</taxon>
        <taxon>Pentapetalae</taxon>
        <taxon>rosids</taxon>
        <taxon>malvids</taxon>
        <taxon>Myrtales</taxon>
        <taxon>Melastomataceae</taxon>
        <taxon>Melastomatoideae</taxon>
        <taxon>Melastomateae</taxon>
        <taxon>Melastoma</taxon>
    </lineage>
</organism>
<reference evidence="2" key="1">
    <citation type="journal article" date="2023" name="Front. Plant Sci.">
        <title>Chromosomal-level genome assembly of Melastoma candidum provides insights into trichome evolution.</title>
        <authorList>
            <person name="Zhong Y."/>
            <person name="Wu W."/>
            <person name="Sun C."/>
            <person name="Zou P."/>
            <person name="Liu Y."/>
            <person name="Dai S."/>
            <person name="Zhou R."/>
        </authorList>
    </citation>
    <scope>NUCLEOTIDE SEQUENCE [LARGE SCALE GENOMIC DNA]</scope>
</reference>
<gene>
    <name evidence="1" type="ORF">MLD38_016685</name>
</gene>
<dbReference type="Proteomes" id="UP001057402">
    <property type="component" value="Chromosome 5"/>
</dbReference>
<protein>
    <submittedName>
        <fullName evidence="1">Uncharacterized protein</fullName>
    </submittedName>
</protein>
<name>A0ACB9QN39_9MYRT</name>
<dbReference type="EMBL" id="CM042884">
    <property type="protein sequence ID" value="KAI4368083.1"/>
    <property type="molecule type" value="Genomic_DNA"/>
</dbReference>
<sequence length="476" mass="52811">MESEHLEMEGLLAPASSSLPTGEGDRSGTSFPKSVNFWLLYCYYDRLGSKFKDPVLQGIGEDVKERVQHLKTKQERVEEWVDTLLGDMFGASLIENLEVTAATVEDVITLKLLLGSFKKIEESIENEIAQIARNSVMAGNASLSDVGHLILSPSPILDSGSIQVSLPEDAEDHGAACSSALEGSSDDEIRIQDQVSVTRWLTTTLRVSSSSGSDEERDDGSRPSTAGVVSNISEELREFLQEGSKEQESARHTESSTNVEGKSGTDVNDSGSGLKTHLGVPELEEKLQRTLNLGTASSESHRHSAVQEKVLQWMNDGLLSKEDHQLMSHVKHQVGILEDQLAPILVDLFLLLKRYNLEAIETLQFNAALERWSGEDDTKVVKMIAYMLLMADQELHKVGRIDFAKEDSESSEKERVLELVAEEISKLNRMLKETQRDFRKIVMELNENEVQKRLRQGKFAGMIIALAEAVSKCIQV</sequence>
<accession>A0ACB9QN39</accession>
<keyword evidence="2" id="KW-1185">Reference proteome</keyword>
<evidence type="ECO:0000313" key="1">
    <source>
        <dbReference type="EMBL" id="KAI4368083.1"/>
    </source>
</evidence>
<proteinExistence type="predicted"/>
<comment type="caution">
    <text evidence="1">The sequence shown here is derived from an EMBL/GenBank/DDBJ whole genome shotgun (WGS) entry which is preliminary data.</text>
</comment>